<proteinExistence type="predicted"/>
<evidence type="ECO:0000313" key="1">
    <source>
        <dbReference type="EMBL" id="GAA2521872.1"/>
    </source>
</evidence>
<accession>A0ABN3NJ32</accession>
<name>A0ABN3NJ32_STRLO</name>
<reference evidence="1 2" key="1">
    <citation type="journal article" date="2019" name="Int. J. Syst. Evol. Microbiol.">
        <title>The Global Catalogue of Microorganisms (GCM) 10K type strain sequencing project: providing services to taxonomists for standard genome sequencing and annotation.</title>
        <authorList>
            <consortium name="The Broad Institute Genomics Platform"/>
            <consortium name="The Broad Institute Genome Sequencing Center for Infectious Disease"/>
            <person name="Wu L."/>
            <person name="Ma J."/>
        </authorList>
    </citation>
    <scope>NUCLEOTIDE SEQUENCE [LARGE SCALE GENOMIC DNA]</scope>
    <source>
        <strain evidence="1 2">JCM 4395</strain>
    </source>
</reference>
<sequence length="240" mass="26792">MEENVAELVDVVCYACRIVLPLLDSPLGREAWWRFLDEHAYHPVELLWEHSEAHERIDIDYIEVGSDIRSDPSFAEYAREWTGRPLALLPRPIARAVAEIVQRADVALDAHEWRAAPVDSAVAERVLRSMDFAPPPGEAVDDAAVLARLSAVETALERLRRAAAEPVGEHFRTLLTDVLRALPSMADLPPDELCAESGPLASPRLWDTERALRLIQHFMWSVTRGAHPDQSLSGRSGRAS</sequence>
<protein>
    <submittedName>
        <fullName evidence="1">Uncharacterized protein</fullName>
    </submittedName>
</protein>
<comment type="caution">
    <text evidence="1">The sequence shown here is derived from an EMBL/GenBank/DDBJ whole genome shotgun (WGS) entry which is preliminary data.</text>
</comment>
<dbReference type="EMBL" id="BAAASG010000028">
    <property type="protein sequence ID" value="GAA2521872.1"/>
    <property type="molecule type" value="Genomic_DNA"/>
</dbReference>
<evidence type="ECO:0000313" key="2">
    <source>
        <dbReference type="Proteomes" id="UP001501777"/>
    </source>
</evidence>
<organism evidence="1 2">
    <name type="scientific">Streptomyces longisporus</name>
    <dbReference type="NCBI Taxonomy" id="1948"/>
    <lineage>
        <taxon>Bacteria</taxon>
        <taxon>Bacillati</taxon>
        <taxon>Actinomycetota</taxon>
        <taxon>Actinomycetes</taxon>
        <taxon>Kitasatosporales</taxon>
        <taxon>Streptomycetaceae</taxon>
        <taxon>Streptomyces</taxon>
    </lineage>
</organism>
<gene>
    <name evidence="1" type="ORF">GCM10010276_85870</name>
</gene>
<dbReference type="Proteomes" id="UP001501777">
    <property type="component" value="Unassembled WGS sequence"/>
</dbReference>
<keyword evidence="2" id="KW-1185">Reference proteome</keyword>